<dbReference type="PROSITE" id="PS50977">
    <property type="entry name" value="HTH_TETR_2"/>
    <property type="match status" value="1"/>
</dbReference>
<evidence type="ECO:0000313" key="4">
    <source>
        <dbReference type="EMBL" id="PJJ78360.1"/>
    </source>
</evidence>
<dbReference type="Pfam" id="PF17926">
    <property type="entry name" value="TetR_C_21"/>
    <property type="match status" value="1"/>
</dbReference>
<dbReference type="GO" id="GO:0006355">
    <property type="term" value="P:regulation of DNA-templated transcription"/>
    <property type="evidence" value="ECO:0007669"/>
    <property type="project" value="UniProtKB-ARBA"/>
</dbReference>
<dbReference type="InterPro" id="IPR009057">
    <property type="entry name" value="Homeodomain-like_sf"/>
</dbReference>
<dbReference type="RefSeq" id="WP_100389410.1">
    <property type="nucleotide sequence ID" value="NZ_BMZU01000002.1"/>
</dbReference>
<dbReference type="Gene3D" id="1.10.357.10">
    <property type="entry name" value="Tetracycline Repressor, domain 2"/>
    <property type="match status" value="1"/>
</dbReference>
<dbReference type="SUPFAM" id="SSF46689">
    <property type="entry name" value="Homeodomain-like"/>
    <property type="match status" value="1"/>
</dbReference>
<dbReference type="GO" id="GO:0003677">
    <property type="term" value="F:DNA binding"/>
    <property type="evidence" value="ECO:0007669"/>
    <property type="project" value="UniProtKB-UniRule"/>
</dbReference>
<dbReference type="InterPro" id="IPR041467">
    <property type="entry name" value="Sco4008_C"/>
</dbReference>
<dbReference type="PANTHER" id="PTHR30328:SF54">
    <property type="entry name" value="HTH-TYPE TRANSCRIPTIONAL REPRESSOR SCO4008"/>
    <property type="match status" value="1"/>
</dbReference>
<dbReference type="InterPro" id="IPR050109">
    <property type="entry name" value="HTH-type_TetR-like_transc_reg"/>
</dbReference>
<organism evidence="4 5">
    <name type="scientific">Salinibacterium amurskyense</name>
    <dbReference type="NCBI Taxonomy" id="205941"/>
    <lineage>
        <taxon>Bacteria</taxon>
        <taxon>Bacillati</taxon>
        <taxon>Actinomycetota</taxon>
        <taxon>Actinomycetes</taxon>
        <taxon>Micrococcales</taxon>
        <taxon>Microbacteriaceae</taxon>
        <taxon>Salinibacterium</taxon>
    </lineage>
</organism>
<dbReference type="InterPro" id="IPR001647">
    <property type="entry name" value="HTH_TetR"/>
</dbReference>
<accession>A0A2M9D2E3</accession>
<gene>
    <name evidence="4" type="ORF">CLV85_1930</name>
</gene>
<protein>
    <submittedName>
        <fullName evidence="4">TetR family transcriptional regulator</fullName>
    </submittedName>
</protein>
<dbReference type="EMBL" id="PGFH01000002">
    <property type="protein sequence ID" value="PJJ78360.1"/>
    <property type="molecule type" value="Genomic_DNA"/>
</dbReference>
<dbReference type="Proteomes" id="UP000231742">
    <property type="component" value="Unassembled WGS sequence"/>
</dbReference>
<dbReference type="PRINTS" id="PR00455">
    <property type="entry name" value="HTHTETR"/>
</dbReference>
<evidence type="ECO:0000256" key="2">
    <source>
        <dbReference type="PROSITE-ProRule" id="PRU00335"/>
    </source>
</evidence>
<dbReference type="SUPFAM" id="SSF48498">
    <property type="entry name" value="Tetracyclin repressor-like, C-terminal domain"/>
    <property type="match status" value="1"/>
</dbReference>
<comment type="caution">
    <text evidence="4">The sequence shown here is derived from an EMBL/GenBank/DDBJ whole genome shotgun (WGS) entry which is preliminary data.</text>
</comment>
<name>A0A2M9D2E3_9MICO</name>
<dbReference type="InterPro" id="IPR036271">
    <property type="entry name" value="Tet_transcr_reg_TetR-rel_C_sf"/>
</dbReference>
<dbReference type="OrthoDB" id="4726108at2"/>
<evidence type="ECO:0000313" key="5">
    <source>
        <dbReference type="Proteomes" id="UP000231742"/>
    </source>
</evidence>
<reference evidence="4 5" key="1">
    <citation type="submission" date="2017-11" db="EMBL/GenBank/DDBJ databases">
        <title>Genomic Encyclopedia of Archaeal and Bacterial Type Strains, Phase II (KMG-II): From Individual Species to Whole Genera.</title>
        <authorList>
            <person name="Goeker M."/>
        </authorList>
    </citation>
    <scope>NUCLEOTIDE SEQUENCE [LARGE SCALE GENOMIC DNA]</scope>
    <source>
        <strain evidence="4 5">DSM 16400</strain>
    </source>
</reference>
<dbReference type="Pfam" id="PF00440">
    <property type="entry name" value="TetR_N"/>
    <property type="match status" value="1"/>
</dbReference>
<feature type="domain" description="HTH tetR-type" evidence="3">
    <location>
        <begin position="14"/>
        <end position="74"/>
    </location>
</feature>
<keyword evidence="5" id="KW-1185">Reference proteome</keyword>
<dbReference type="PANTHER" id="PTHR30328">
    <property type="entry name" value="TRANSCRIPTIONAL REPRESSOR"/>
    <property type="match status" value="1"/>
</dbReference>
<proteinExistence type="predicted"/>
<feature type="DNA-binding region" description="H-T-H motif" evidence="2">
    <location>
        <begin position="37"/>
        <end position="56"/>
    </location>
</feature>
<evidence type="ECO:0000259" key="3">
    <source>
        <dbReference type="PROSITE" id="PS50977"/>
    </source>
</evidence>
<keyword evidence="1 2" id="KW-0238">DNA-binding</keyword>
<dbReference type="AlphaFoldDB" id="A0A2M9D2E3"/>
<sequence>MVSTEMPRDQLRGRETKQRVLEAAAAEFAEYGVAGARINRIAETAKASKERIYAWFGDKDALFDHVMQTGLDRLAHAVPIDADLVEYTVRLHNYFVNDPSAERVAMWAWLHDAATLGSFSEGRVEGYRHKLEVIADAQERGVVDSSWKPEELLALLLAVASNWERAPAELRSIGCPEYAESEEARCASVRQAAKRLVEPRG</sequence>
<evidence type="ECO:0000256" key="1">
    <source>
        <dbReference type="ARBA" id="ARBA00023125"/>
    </source>
</evidence>